<sequence>MTPDADINPENLRIIKSLAERQINSKIPWSADFIKKKGEGVVVLLHGPPGVGKTYTVENIALSVGRPLIALTIADLGTKEDSVEASLTQWFSFAQKWRAILLLDEADIFLERREHKDISRNGVVSAFLRKMEYFGGLLFLTTNRVGHIDEAFISRVHVIIGFEKLDPSKRKKIWVNFLDKLNRERKGRIRVTPRGRVFAQSDEMCTMEWNGREIRNALQTAIALAEYDLRESGEGDDSEILVEEEHFRRVMEMSRSFRAYMDSIEGNTEQDRARQFYARNDYYGSE</sequence>
<reference evidence="3" key="1">
    <citation type="submission" date="2017-12" db="EMBL/GenBank/DDBJ databases">
        <authorList>
            <consortium name="DOE Joint Genome Institute"/>
            <person name="Mondo S.J."/>
            <person name="Kjaerbolling I."/>
            <person name="Vesth T.C."/>
            <person name="Frisvad J.C."/>
            <person name="Nybo J.L."/>
            <person name="Theobald S."/>
            <person name="Kuo A."/>
            <person name="Bowyer P."/>
            <person name="Matsuda Y."/>
            <person name="Lyhne E.K."/>
            <person name="Kogle M.E."/>
            <person name="Clum A."/>
            <person name="Lipzen A."/>
            <person name="Salamov A."/>
            <person name="Ngan C.Y."/>
            <person name="Daum C."/>
            <person name="Chiniquy J."/>
            <person name="Barry K."/>
            <person name="LaButti K."/>
            <person name="Haridas S."/>
            <person name="Simmons B.A."/>
            <person name="Magnuson J.K."/>
            <person name="Mortensen U.H."/>
            <person name="Larsen T.O."/>
            <person name="Grigoriev I.V."/>
            <person name="Baker S.E."/>
            <person name="Andersen M.R."/>
            <person name="Nordberg H.P."/>
            <person name="Cantor M.N."/>
            <person name="Hua S.X."/>
        </authorList>
    </citation>
    <scope>NUCLEOTIDE SEQUENCE [LARGE SCALE GENOMIC DNA]</scope>
    <source>
        <strain evidence="3">IBT 19404</strain>
    </source>
</reference>
<dbReference type="Gene3D" id="3.40.50.300">
    <property type="entry name" value="P-loop containing nucleotide triphosphate hydrolases"/>
    <property type="match status" value="1"/>
</dbReference>
<dbReference type="Pfam" id="PF00004">
    <property type="entry name" value="AAA"/>
    <property type="match status" value="1"/>
</dbReference>
<dbReference type="PANTHER" id="PTHR46411">
    <property type="entry name" value="FAMILY ATPASE, PUTATIVE-RELATED"/>
    <property type="match status" value="1"/>
</dbReference>
<dbReference type="SUPFAM" id="SSF52540">
    <property type="entry name" value="P-loop containing nucleoside triphosphate hydrolases"/>
    <property type="match status" value="1"/>
</dbReference>
<dbReference type="OrthoDB" id="10042665at2759"/>
<accession>A0A2J5IA33</accession>
<evidence type="ECO:0000313" key="3">
    <source>
        <dbReference type="Proteomes" id="UP000235023"/>
    </source>
</evidence>
<feature type="domain" description="AAA+ ATPase" evidence="1">
    <location>
        <begin position="39"/>
        <end position="166"/>
    </location>
</feature>
<dbReference type="CDD" id="cd19481">
    <property type="entry name" value="RecA-like_protease"/>
    <property type="match status" value="1"/>
</dbReference>
<organism evidence="2 3">
    <name type="scientific">Aspergillus taichungensis</name>
    <dbReference type="NCBI Taxonomy" id="482145"/>
    <lineage>
        <taxon>Eukaryota</taxon>
        <taxon>Fungi</taxon>
        <taxon>Dikarya</taxon>
        <taxon>Ascomycota</taxon>
        <taxon>Pezizomycotina</taxon>
        <taxon>Eurotiomycetes</taxon>
        <taxon>Eurotiomycetidae</taxon>
        <taxon>Eurotiales</taxon>
        <taxon>Aspergillaceae</taxon>
        <taxon>Aspergillus</taxon>
        <taxon>Aspergillus subgen. Circumdati</taxon>
    </lineage>
</organism>
<keyword evidence="3" id="KW-1185">Reference proteome</keyword>
<dbReference type="InterPro" id="IPR056599">
    <property type="entry name" value="AAA_lid_fung"/>
</dbReference>
<dbReference type="InterPro" id="IPR027417">
    <property type="entry name" value="P-loop_NTPase"/>
</dbReference>
<dbReference type="AlphaFoldDB" id="A0A2J5IA33"/>
<protein>
    <submittedName>
        <fullName evidence="2">P-loop containing nucleoside triphosphate hydrolase protein</fullName>
    </submittedName>
</protein>
<dbReference type="Pfam" id="PF23232">
    <property type="entry name" value="AAA_lid_13"/>
    <property type="match status" value="1"/>
</dbReference>
<dbReference type="EMBL" id="KZ559496">
    <property type="protein sequence ID" value="PLN86914.1"/>
    <property type="molecule type" value="Genomic_DNA"/>
</dbReference>
<proteinExistence type="predicted"/>
<dbReference type="SMART" id="SM00382">
    <property type="entry name" value="AAA"/>
    <property type="match status" value="1"/>
</dbReference>
<dbReference type="GO" id="GO:0005524">
    <property type="term" value="F:ATP binding"/>
    <property type="evidence" value="ECO:0007669"/>
    <property type="project" value="InterPro"/>
</dbReference>
<dbReference type="Proteomes" id="UP000235023">
    <property type="component" value="Unassembled WGS sequence"/>
</dbReference>
<evidence type="ECO:0000259" key="1">
    <source>
        <dbReference type="SMART" id="SM00382"/>
    </source>
</evidence>
<dbReference type="InterPro" id="IPR003959">
    <property type="entry name" value="ATPase_AAA_core"/>
</dbReference>
<dbReference type="GO" id="GO:0016887">
    <property type="term" value="F:ATP hydrolysis activity"/>
    <property type="evidence" value="ECO:0007669"/>
    <property type="project" value="InterPro"/>
</dbReference>
<name>A0A2J5IA33_9EURO</name>
<dbReference type="PANTHER" id="PTHR46411:SF4">
    <property type="entry name" value="AAA+ ATPASE DOMAIN-CONTAINING PROTEIN"/>
    <property type="match status" value="1"/>
</dbReference>
<evidence type="ECO:0000313" key="2">
    <source>
        <dbReference type="EMBL" id="PLN86914.1"/>
    </source>
</evidence>
<dbReference type="InterPro" id="IPR003593">
    <property type="entry name" value="AAA+_ATPase"/>
</dbReference>
<keyword evidence="2" id="KW-0378">Hydrolase</keyword>
<gene>
    <name evidence="2" type="ORF">BDW42DRAFT_1086</name>
</gene>